<name>A0A443SU52_9ACAR</name>
<gene>
    <name evidence="1" type="ORF">B4U80_13608</name>
</gene>
<dbReference type="Proteomes" id="UP000288716">
    <property type="component" value="Unassembled WGS sequence"/>
</dbReference>
<proteinExistence type="predicted"/>
<evidence type="ECO:0000313" key="1">
    <source>
        <dbReference type="EMBL" id="RWS31034.1"/>
    </source>
</evidence>
<dbReference type="SUPFAM" id="SSF52047">
    <property type="entry name" value="RNI-like"/>
    <property type="match status" value="1"/>
</dbReference>
<dbReference type="AlphaFoldDB" id="A0A443SU52"/>
<reference evidence="1 2" key="1">
    <citation type="journal article" date="2018" name="Gigascience">
        <title>Genomes of trombidid mites reveal novel predicted allergens and laterally-transferred genes associated with secondary metabolism.</title>
        <authorList>
            <person name="Dong X."/>
            <person name="Chaisiri K."/>
            <person name="Xia D."/>
            <person name="Armstrong S.D."/>
            <person name="Fang Y."/>
            <person name="Donnelly M.J."/>
            <person name="Kadowaki T."/>
            <person name="McGarry J.W."/>
            <person name="Darby A.C."/>
            <person name="Makepeace B.L."/>
        </authorList>
    </citation>
    <scope>NUCLEOTIDE SEQUENCE [LARGE SCALE GENOMIC DNA]</scope>
    <source>
        <strain evidence="1">UoL-UT</strain>
    </source>
</reference>
<organism evidence="1 2">
    <name type="scientific">Leptotrombidium deliense</name>
    <dbReference type="NCBI Taxonomy" id="299467"/>
    <lineage>
        <taxon>Eukaryota</taxon>
        <taxon>Metazoa</taxon>
        <taxon>Ecdysozoa</taxon>
        <taxon>Arthropoda</taxon>
        <taxon>Chelicerata</taxon>
        <taxon>Arachnida</taxon>
        <taxon>Acari</taxon>
        <taxon>Acariformes</taxon>
        <taxon>Trombidiformes</taxon>
        <taxon>Prostigmata</taxon>
        <taxon>Anystina</taxon>
        <taxon>Parasitengona</taxon>
        <taxon>Trombiculoidea</taxon>
        <taxon>Trombiculidae</taxon>
        <taxon>Leptotrombidium</taxon>
    </lineage>
</organism>
<keyword evidence="2" id="KW-1185">Reference proteome</keyword>
<sequence length="312" mass="36612">MKRKQLECLTSTFSNIKKLRVESIGIFTKDFFSIIDHKFSMLKHLQMGRTEKYYTGFFAKELLLFGVHFPFITKLDLYLTGITDDTLSQLISMLASLKKLYIHERKLNGEFLLTEMRKLTKLQLNVATLTNFNELSLPLVEELEIYTRKIDGYMGLAEKCYNLKRIIFSFDSCSDVIFDDFISNFPNVETLDFRCGVMRFNSTVLQSLGKLSHLRNLIYYGSHFKQNKFMTLNDGETNALSELIRRLHWVTNFEFNFSNISNKECFDNFVSDAKIIKCHRPYLSIKILKRGKMRDRSENSYCNGPWIIDVQK</sequence>
<comment type="caution">
    <text evidence="1">The sequence shown here is derived from an EMBL/GenBank/DDBJ whole genome shotgun (WGS) entry which is preliminary data.</text>
</comment>
<evidence type="ECO:0000313" key="2">
    <source>
        <dbReference type="Proteomes" id="UP000288716"/>
    </source>
</evidence>
<dbReference type="VEuPathDB" id="VectorBase:LDEU001008"/>
<dbReference type="InterPro" id="IPR032675">
    <property type="entry name" value="LRR_dom_sf"/>
</dbReference>
<accession>A0A443SU52</accession>
<dbReference type="EMBL" id="NCKV01000293">
    <property type="protein sequence ID" value="RWS31034.1"/>
    <property type="molecule type" value="Genomic_DNA"/>
</dbReference>
<dbReference type="Gene3D" id="3.80.10.10">
    <property type="entry name" value="Ribonuclease Inhibitor"/>
    <property type="match status" value="1"/>
</dbReference>
<protein>
    <submittedName>
        <fullName evidence="1">Uncharacterized protein</fullName>
    </submittedName>
</protein>